<organism evidence="1 2">
    <name type="scientific">Lactococcus lactis subsp. cremoris</name>
    <name type="common">Streptococcus cremoris</name>
    <dbReference type="NCBI Taxonomy" id="1359"/>
    <lineage>
        <taxon>Bacteria</taxon>
        <taxon>Bacillati</taxon>
        <taxon>Bacillota</taxon>
        <taxon>Bacilli</taxon>
        <taxon>Lactobacillales</taxon>
        <taxon>Streptococcaceae</taxon>
        <taxon>Lactococcus</taxon>
    </lineage>
</organism>
<evidence type="ECO:0000313" key="2">
    <source>
        <dbReference type="Proteomes" id="UP000191806"/>
    </source>
</evidence>
<protein>
    <submittedName>
        <fullName evidence="1">Uncharacterized protein</fullName>
    </submittedName>
</protein>
<name>A0A1V0PJQ4_LACLC</name>
<proteinExistence type="predicted"/>
<dbReference type="RefSeq" id="WP_237024137.1">
    <property type="nucleotide sequence ID" value="NZ_CP015899.2"/>
</dbReference>
<reference evidence="1 2" key="1">
    <citation type="journal article" date="2017" name="BMC Genomics">
        <title>Comparative and functional genomics of the Lactococcus lactis taxon; insights into evolution and niche adaptation.</title>
        <authorList>
            <person name="Kelleher P."/>
            <person name="Bottacini F."/>
            <person name="Mahony J."/>
            <person name="Kilcawley K.N."/>
            <person name="van Sinderen D."/>
        </authorList>
    </citation>
    <scope>NUCLEOTIDE SEQUENCE [LARGE SCALE GENOMIC DNA]</scope>
    <source>
        <strain evidence="1 2">JM1</strain>
    </source>
</reference>
<evidence type="ECO:0000313" key="1">
    <source>
        <dbReference type="EMBL" id="ARE29501.1"/>
    </source>
</evidence>
<accession>A0A1V0PJQ4</accession>
<sequence length="261" mass="28008">MYKKVTFLVTLIGVMGLLLFTFYEGHTVSASDKTLTTNLSIKVTSSGDPIQNGAFLAGNYQTAYEAIMSGKFSSQVTNSSAWRESQNTEHVIVVAGLTVGEGNKHTDSEAQTIISTLFSTNFTLLQSINETNNGTDIMSFNPPSNFVRFQAPNGGNVTTDLKGRASAKVNTGLTAIVDGSSKGIIKLITVTPDMGEVKVDTNSLGISLSFASGNSKSSQPRTVELNQELHYTLKVSKKMLNPTTPTKIDLRPDANIVIDET</sequence>
<dbReference type="Proteomes" id="UP000191806">
    <property type="component" value="Chromosome"/>
</dbReference>
<dbReference type="EMBL" id="CP015899">
    <property type="protein sequence ID" value="ARE29501.1"/>
    <property type="molecule type" value="Genomic_DNA"/>
</dbReference>
<dbReference type="AlphaFoldDB" id="A0A1V0PJQ4"/>
<gene>
    <name evidence="1" type="ORF">LLJM1_2162</name>
</gene>